<comment type="caution">
    <text evidence="3">The sequence shown here is derived from an EMBL/GenBank/DDBJ whole genome shotgun (WGS) entry which is preliminary data.</text>
</comment>
<proteinExistence type="predicted"/>
<feature type="domain" description="PA" evidence="1">
    <location>
        <begin position="134"/>
        <end position="219"/>
    </location>
</feature>
<feature type="domain" description="Peptidase M28" evidence="2">
    <location>
        <begin position="308"/>
        <end position="539"/>
    </location>
</feature>
<name>A0A7W6JTX3_9SPHN</name>
<accession>A0A7W6JTX3</accession>
<dbReference type="SUPFAM" id="SSF52025">
    <property type="entry name" value="PA domain"/>
    <property type="match status" value="1"/>
</dbReference>
<dbReference type="InterPro" id="IPR007484">
    <property type="entry name" value="Peptidase_M28"/>
</dbReference>
<evidence type="ECO:0000313" key="3">
    <source>
        <dbReference type="EMBL" id="MBB4098462.1"/>
    </source>
</evidence>
<dbReference type="Gene3D" id="3.50.30.30">
    <property type="match status" value="1"/>
</dbReference>
<dbReference type="PANTHER" id="PTHR12147:SF26">
    <property type="entry name" value="PEPTIDASE M28 DOMAIN-CONTAINING PROTEIN"/>
    <property type="match status" value="1"/>
</dbReference>
<dbReference type="Gene3D" id="3.40.630.10">
    <property type="entry name" value="Zn peptidases"/>
    <property type="match status" value="1"/>
</dbReference>
<sequence length="563" mass="60404">MRIGIGVVLALSCSGAIAQEAAPKREAAGLATIRAEQLKRDLTYIASDALEGRLTLQKGDDDAAAWVAEQFRKAGLKPAARGADGKPSYFQPVPLVEYRGDPAQSSLTLTRGGATVAWRAPAFGGAYRDQVDLTAPVVFAGYGITAPELGYDDYAGVDVRGKIVLIFDHEPQETDPASRFNGTGLTRYATARVKLLNAQRHGAVAVLLAPEPHRKHLTNAERSANITRGVTPRIPLATQAIAQDEVAIPLLNVRDEVVTALMAGSGAAPGETQDAIDARAVPQSRVLAGASLTVRLRNATRRTGVSNNVVGLIEGSDPKLKAETILISAHHDHDGMEACADPANPPVTIPADPVPCPRIWRGADDNGSGTVGVVALARAFAANPVRPKRSILFVVFTGEERGLLGAYYLAAHPLRPLATTRAMINFDMIGRNEEASPQTDGLIEIPADTSNRLNLIGGLYSPDYAATVKAANASVGLVLDDRFDHESALNVFFRSDQFPFVLKDVPAFWWFTGFHPDYHHTTDTVDKINFAKMEKILKLAYLSAWRFGETATPPRFVASQGVR</sequence>
<keyword evidence="4" id="KW-1185">Reference proteome</keyword>
<dbReference type="Pfam" id="PF02225">
    <property type="entry name" value="PA"/>
    <property type="match status" value="1"/>
</dbReference>
<reference evidence="3 4" key="1">
    <citation type="submission" date="2020-08" db="EMBL/GenBank/DDBJ databases">
        <title>Genomic Encyclopedia of Type Strains, Phase IV (KMG-IV): sequencing the most valuable type-strain genomes for metagenomic binning, comparative biology and taxonomic classification.</title>
        <authorList>
            <person name="Goeker M."/>
        </authorList>
    </citation>
    <scope>NUCLEOTIDE SEQUENCE [LARGE SCALE GENOMIC DNA]</scope>
    <source>
        <strain evidence="3 4">DSM 101806</strain>
    </source>
</reference>
<dbReference type="Proteomes" id="UP000557392">
    <property type="component" value="Unassembled WGS sequence"/>
</dbReference>
<protein>
    <recommendedName>
        <fullName evidence="5">Peptidase M28</fullName>
    </recommendedName>
</protein>
<organism evidence="3 4">
    <name type="scientific">Sphingomonas kyeonggiensis</name>
    <dbReference type="NCBI Taxonomy" id="1268553"/>
    <lineage>
        <taxon>Bacteria</taxon>
        <taxon>Pseudomonadati</taxon>
        <taxon>Pseudomonadota</taxon>
        <taxon>Alphaproteobacteria</taxon>
        <taxon>Sphingomonadales</taxon>
        <taxon>Sphingomonadaceae</taxon>
        <taxon>Sphingomonas</taxon>
    </lineage>
</organism>
<evidence type="ECO:0000259" key="1">
    <source>
        <dbReference type="Pfam" id="PF02225"/>
    </source>
</evidence>
<dbReference type="InterPro" id="IPR046450">
    <property type="entry name" value="PA_dom_sf"/>
</dbReference>
<dbReference type="EMBL" id="JACIEH010000002">
    <property type="protein sequence ID" value="MBB4098462.1"/>
    <property type="molecule type" value="Genomic_DNA"/>
</dbReference>
<evidence type="ECO:0000313" key="4">
    <source>
        <dbReference type="Proteomes" id="UP000557392"/>
    </source>
</evidence>
<dbReference type="AlphaFoldDB" id="A0A7W6JTX3"/>
<dbReference type="GO" id="GO:0008235">
    <property type="term" value="F:metalloexopeptidase activity"/>
    <property type="evidence" value="ECO:0007669"/>
    <property type="project" value="InterPro"/>
</dbReference>
<dbReference type="InterPro" id="IPR045175">
    <property type="entry name" value="M28_fam"/>
</dbReference>
<dbReference type="Pfam" id="PF04389">
    <property type="entry name" value="Peptidase_M28"/>
    <property type="match status" value="1"/>
</dbReference>
<evidence type="ECO:0000259" key="2">
    <source>
        <dbReference type="Pfam" id="PF04389"/>
    </source>
</evidence>
<dbReference type="SUPFAM" id="SSF53187">
    <property type="entry name" value="Zn-dependent exopeptidases"/>
    <property type="match status" value="1"/>
</dbReference>
<gene>
    <name evidence="3" type="ORF">GGR46_002026</name>
</gene>
<dbReference type="PANTHER" id="PTHR12147">
    <property type="entry name" value="METALLOPEPTIDASE M28 FAMILY MEMBER"/>
    <property type="match status" value="1"/>
</dbReference>
<dbReference type="GO" id="GO:0006508">
    <property type="term" value="P:proteolysis"/>
    <property type="evidence" value="ECO:0007669"/>
    <property type="project" value="InterPro"/>
</dbReference>
<dbReference type="InterPro" id="IPR003137">
    <property type="entry name" value="PA_domain"/>
</dbReference>
<evidence type="ECO:0008006" key="5">
    <source>
        <dbReference type="Google" id="ProtNLM"/>
    </source>
</evidence>
<dbReference type="RefSeq" id="WP_183997287.1">
    <property type="nucleotide sequence ID" value="NZ_JACIEH010000002.1"/>
</dbReference>